<reference evidence="4" key="1">
    <citation type="submission" date="2017-02" db="UniProtKB">
        <authorList>
            <consortium name="WormBaseParasite"/>
        </authorList>
    </citation>
    <scope>IDENTIFICATION</scope>
</reference>
<feature type="transmembrane region" description="Helical" evidence="2">
    <location>
        <begin position="30"/>
        <end position="50"/>
    </location>
</feature>
<keyword evidence="3" id="KW-1185">Reference proteome</keyword>
<feature type="transmembrane region" description="Helical" evidence="2">
    <location>
        <begin position="140"/>
        <end position="160"/>
    </location>
</feature>
<keyword evidence="2" id="KW-0472">Membrane</keyword>
<evidence type="ECO:0000313" key="3">
    <source>
        <dbReference type="Proteomes" id="UP000036681"/>
    </source>
</evidence>
<sequence>MTLVRGFLSTSDHLTEGRYYVCGRIHPQPASFIVSFVSFASFLFVTIFFIYAGYWYALPVLIVGSVGWIVCLRFLLSRSVMPFIVLLVLLHVCLDVLTALFIYFAITATGPYIFSQDVWNDKSGNVQIVYSPKRAEISNGIVAGVFAALAILIAYCAYVMHQFKKYIRERVSTTSQRDSNTTRQCDCGSRLPIGVTGHLNPCYADMIDIGEQNRTSFGSPPPYDALAFGIPVMPPAYASDETSLPSYSAAVSSQHTGNSNIADSMLPTSRNEQMPKTDVSIEGQK</sequence>
<feature type="compositionally biased region" description="Polar residues" evidence="1">
    <location>
        <begin position="248"/>
        <end position="274"/>
    </location>
</feature>
<dbReference type="WBParaSite" id="ALUE_0001474201-mRNA-1">
    <property type="protein sequence ID" value="ALUE_0001474201-mRNA-1"/>
    <property type="gene ID" value="ALUE_0001474201"/>
</dbReference>
<dbReference type="AlphaFoldDB" id="A0A0M3IAU1"/>
<evidence type="ECO:0000256" key="1">
    <source>
        <dbReference type="SAM" id="MobiDB-lite"/>
    </source>
</evidence>
<evidence type="ECO:0000256" key="2">
    <source>
        <dbReference type="SAM" id="Phobius"/>
    </source>
</evidence>
<organism evidence="3 4">
    <name type="scientific">Ascaris lumbricoides</name>
    <name type="common">Giant roundworm</name>
    <dbReference type="NCBI Taxonomy" id="6252"/>
    <lineage>
        <taxon>Eukaryota</taxon>
        <taxon>Metazoa</taxon>
        <taxon>Ecdysozoa</taxon>
        <taxon>Nematoda</taxon>
        <taxon>Chromadorea</taxon>
        <taxon>Rhabditida</taxon>
        <taxon>Spirurina</taxon>
        <taxon>Ascaridomorpha</taxon>
        <taxon>Ascaridoidea</taxon>
        <taxon>Ascarididae</taxon>
        <taxon>Ascaris</taxon>
    </lineage>
</organism>
<accession>A0A0M3IAU1</accession>
<dbReference type="Proteomes" id="UP000036681">
    <property type="component" value="Unplaced"/>
</dbReference>
<protein>
    <submittedName>
        <fullName evidence="4">MARVEL domain-containing protein</fullName>
    </submittedName>
</protein>
<name>A0A0M3IAU1_ASCLU</name>
<proteinExistence type="predicted"/>
<evidence type="ECO:0000313" key="4">
    <source>
        <dbReference type="WBParaSite" id="ALUE_0001474201-mRNA-1"/>
    </source>
</evidence>
<keyword evidence="2" id="KW-1133">Transmembrane helix</keyword>
<feature type="region of interest" description="Disordered" evidence="1">
    <location>
        <begin position="248"/>
        <end position="285"/>
    </location>
</feature>
<keyword evidence="2" id="KW-0812">Transmembrane</keyword>
<feature type="transmembrane region" description="Helical" evidence="2">
    <location>
        <begin position="56"/>
        <end position="76"/>
    </location>
</feature>
<feature type="transmembrane region" description="Helical" evidence="2">
    <location>
        <begin position="83"/>
        <end position="106"/>
    </location>
</feature>